<evidence type="ECO:0000256" key="1">
    <source>
        <dbReference type="SAM" id="Phobius"/>
    </source>
</evidence>
<dbReference type="EMBL" id="CP106735">
    <property type="protein sequence ID" value="UXX80842.1"/>
    <property type="molecule type" value="Genomic_DNA"/>
</dbReference>
<evidence type="ECO:0000313" key="3">
    <source>
        <dbReference type="Proteomes" id="UP001062165"/>
    </source>
</evidence>
<evidence type="ECO:0000313" key="2">
    <source>
        <dbReference type="EMBL" id="UXX80842.1"/>
    </source>
</evidence>
<name>A0ABY6D3Y4_9BACT</name>
<keyword evidence="1" id="KW-1133">Transmembrane helix</keyword>
<protein>
    <recommendedName>
        <fullName evidence="4">Cell division protein FtsL</fullName>
    </recommendedName>
</protein>
<sequence>MIKNLLIGVWVMVCIIFAIYANACKQSADRQMIAVLESKVMALENIERAKWAEEQAIASIAQEKMAQRKSLDISRKLKTCK</sequence>
<feature type="transmembrane region" description="Helical" evidence="1">
    <location>
        <begin position="6"/>
        <end position="23"/>
    </location>
</feature>
<keyword evidence="3" id="KW-1185">Reference proteome</keyword>
<proteinExistence type="predicted"/>
<keyword evidence="1" id="KW-0472">Membrane</keyword>
<accession>A0ABY6D3Y4</accession>
<dbReference type="RefSeq" id="WP_263052571.1">
    <property type="nucleotide sequence ID" value="NZ_CP106735.1"/>
</dbReference>
<evidence type="ECO:0008006" key="4">
    <source>
        <dbReference type="Google" id="ProtNLM"/>
    </source>
</evidence>
<dbReference type="Proteomes" id="UP001062165">
    <property type="component" value="Chromosome"/>
</dbReference>
<keyword evidence="1" id="KW-0812">Transmembrane</keyword>
<organism evidence="2 3">
    <name type="scientific">Reichenbachiella carrageenanivorans</name>
    <dbReference type="NCBI Taxonomy" id="2979869"/>
    <lineage>
        <taxon>Bacteria</taxon>
        <taxon>Pseudomonadati</taxon>
        <taxon>Bacteroidota</taxon>
        <taxon>Cytophagia</taxon>
        <taxon>Cytophagales</taxon>
        <taxon>Reichenbachiellaceae</taxon>
        <taxon>Reichenbachiella</taxon>
    </lineage>
</organism>
<gene>
    <name evidence="2" type="ORF">N7E81_06980</name>
</gene>
<reference evidence="2" key="1">
    <citation type="submission" date="2022-10" db="EMBL/GenBank/DDBJ databases">
        <title>Comparative genomics and taxonomic characterization of three novel marine species of genus Reichenbachiella exhibiting antioxidant and polysaccharide degradation activities.</title>
        <authorList>
            <person name="Muhammad N."/>
            <person name="Lee Y.-J."/>
            <person name="Ko J."/>
            <person name="Kim S.-G."/>
        </authorList>
    </citation>
    <scope>NUCLEOTIDE SEQUENCE</scope>
    <source>
        <strain evidence="2">Wsw4-B4</strain>
    </source>
</reference>